<protein>
    <recommendedName>
        <fullName evidence="3">Methyltransferase family protein</fullName>
    </recommendedName>
</protein>
<dbReference type="AlphaFoldDB" id="A0A918EGW2"/>
<evidence type="ECO:0000313" key="1">
    <source>
        <dbReference type="EMBL" id="GGP84739.1"/>
    </source>
</evidence>
<reference evidence="1" key="1">
    <citation type="journal article" date="2014" name="Int. J. Syst. Evol. Microbiol.">
        <title>Complete genome sequence of Corynebacterium casei LMG S-19264T (=DSM 44701T), isolated from a smear-ripened cheese.</title>
        <authorList>
            <consortium name="US DOE Joint Genome Institute (JGI-PGF)"/>
            <person name="Walter F."/>
            <person name="Albersmeier A."/>
            <person name="Kalinowski J."/>
            <person name="Ruckert C."/>
        </authorList>
    </citation>
    <scope>NUCLEOTIDE SEQUENCE</scope>
    <source>
        <strain evidence="1">JCM 3313</strain>
    </source>
</reference>
<sequence>MCPVTTAQDLAPEDPLVAVAVAVLGAGRYEVVDLLDAVRHVGTRVDVVRAGDDLLPRLAHENALSQALRLARDILRPGGLLVAAVPELDKLRSLRPTAPPPRVTGRGKDRQVTVQLWDWAPDGESYALEVVQLVRGESTWEVANTVLTRHRVLSPEQIADELAAAGFGHVQRLAPVESGHPLPIWIAVAPG</sequence>
<dbReference type="Gene3D" id="3.40.50.150">
    <property type="entry name" value="Vaccinia Virus protein VP39"/>
    <property type="match status" value="1"/>
</dbReference>
<name>A0A918EGW2_9PSEU</name>
<keyword evidence="2" id="KW-1185">Reference proteome</keyword>
<evidence type="ECO:0000313" key="2">
    <source>
        <dbReference type="Proteomes" id="UP000639606"/>
    </source>
</evidence>
<evidence type="ECO:0008006" key="3">
    <source>
        <dbReference type="Google" id="ProtNLM"/>
    </source>
</evidence>
<dbReference type="SUPFAM" id="SSF53335">
    <property type="entry name" value="S-adenosyl-L-methionine-dependent methyltransferases"/>
    <property type="match status" value="1"/>
</dbReference>
<accession>A0A918EGW2</accession>
<dbReference type="EMBL" id="BMRG01000026">
    <property type="protein sequence ID" value="GGP84739.1"/>
    <property type="molecule type" value="Genomic_DNA"/>
</dbReference>
<comment type="caution">
    <text evidence="1">The sequence shown here is derived from an EMBL/GenBank/DDBJ whole genome shotgun (WGS) entry which is preliminary data.</text>
</comment>
<proteinExistence type="predicted"/>
<dbReference type="Proteomes" id="UP000639606">
    <property type="component" value="Unassembled WGS sequence"/>
</dbReference>
<dbReference type="InterPro" id="IPR029063">
    <property type="entry name" value="SAM-dependent_MTases_sf"/>
</dbReference>
<organism evidence="1 2">
    <name type="scientific">Saccharothrix coeruleofusca</name>
    <dbReference type="NCBI Taxonomy" id="33919"/>
    <lineage>
        <taxon>Bacteria</taxon>
        <taxon>Bacillati</taxon>
        <taxon>Actinomycetota</taxon>
        <taxon>Actinomycetes</taxon>
        <taxon>Pseudonocardiales</taxon>
        <taxon>Pseudonocardiaceae</taxon>
        <taxon>Saccharothrix</taxon>
    </lineage>
</organism>
<gene>
    <name evidence="1" type="ORF">GCM10010185_68320</name>
</gene>
<reference evidence="1" key="2">
    <citation type="submission" date="2020-09" db="EMBL/GenBank/DDBJ databases">
        <authorList>
            <person name="Sun Q."/>
            <person name="Ohkuma M."/>
        </authorList>
    </citation>
    <scope>NUCLEOTIDE SEQUENCE</scope>
    <source>
        <strain evidence="1">JCM 3313</strain>
    </source>
</reference>